<reference evidence="1" key="1">
    <citation type="submission" date="2021-03" db="EMBL/GenBank/DDBJ databases">
        <authorList>
            <person name="Tran Van P."/>
        </authorList>
    </citation>
    <scope>NUCLEOTIDE SEQUENCE</scope>
</reference>
<keyword evidence="2" id="KW-1185">Reference proteome</keyword>
<sequence length="80" mass="9012">MSKYSLKPILKSDESMTNNDMQAIPAQSLTPPLHSQQRSCVDCGESTLSERRDKQFPGYLVSETFQQWRLGAEFIAICAT</sequence>
<evidence type="ECO:0000313" key="2">
    <source>
        <dbReference type="Proteomes" id="UP001153148"/>
    </source>
</evidence>
<name>A0ABN7PH26_TIMPD</name>
<proteinExistence type="predicted"/>
<accession>A0ABN7PH26</accession>
<evidence type="ECO:0000313" key="1">
    <source>
        <dbReference type="EMBL" id="CAG2067075.1"/>
    </source>
</evidence>
<protein>
    <submittedName>
        <fullName evidence="1">Uncharacterized protein</fullName>
    </submittedName>
</protein>
<gene>
    <name evidence="1" type="ORF">TPAB3V08_LOCUS14018</name>
</gene>
<dbReference type="Proteomes" id="UP001153148">
    <property type="component" value="Unassembled WGS sequence"/>
</dbReference>
<dbReference type="EMBL" id="CAJPIN010063117">
    <property type="protein sequence ID" value="CAG2067075.1"/>
    <property type="molecule type" value="Genomic_DNA"/>
</dbReference>
<comment type="caution">
    <text evidence="1">The sequence shown here is derived from an EMBL/GenBank/DDBJ whole genome shotgun (WGS) entry which is preliminary data.</text>
</comment>
<organism evidence="1 2">
    <name type="scientific">Timema podura</name>
    <name type="common">Walking stick</name>
    <dbReference type="NCBI Taxonomy" id="61482"/>
    <lineage>
        <taxon>Eukaryota</taxon>
        <taxon>Metazoa</taxon>
        <taxon>Ecdysozoa</taxon>
        <taxon>Arthropoda</taxon>
        <taxon>Hexapoda</taxon>
        <taxon>Insecta</taxon>
        <taxon>Pterygota</taxon>
        <taxon>Neoptera</taxon>
        <taxon>Polyneoptera</taxon>
        <taxon>Phasmatodea</taxon>
        <taxon>Timematodea</taxon>
        <taxon>Timematoidea</taxon>
        <taxon>Timematidae</taxon>
        <taxon>Timema</taxon>
    </lineage>
</organism>